<evidence type="ECO:0000256" key="4">
    <source>
        <dbReference type="RuleBase" id="RU000363"/>
    </source>
</evidence>
<dbReference type="PANTHER" id="PTHR43490:SF99">
    <property type="entry name" value="SHORT-CHAIN DEHYDROGENASE_REDUCTASE"/>
    <property type="match status" value="1"/>
</dbReference>
<dbReference type="EMBL" id="ASRX01000021">
    <property type="protein sequence ID" value="EYF05632.1"/>
    <property type="molecule type" value="Genomic_DNA"/>
</dbReference>
<organism evidence="6 7">
    <name type="scientific">Chondromyces apiculatus DSM 436</name>
    <dbReference type="NCBI Taxonomy" id="1192034"/>
    <lineage>
        <taxon>Bacteria</taxon>
        <taxon>Pseudomonadati</taxon>
        <taxon>Myxococcota</taxon>
        <taxon>Polyangia</taxon>
        <taxon>Polyangiales</taxon>
        <taxon>Polyangiaceae</taxon>
        <taxon>Chondromyces</taxon>
    </lineage>
</organism>
<feature type="region of interest" description="Disordered" evidence="5">
    <location>
        <begin position="1"/>
        <end position="34"/>
    </location>
</feature>
<evidence type="ECO:0000256" key="5">
    <source>
        <dbReference type="SAM" id="MobiDB-lite"/>
    </source>
</evidence>
<name>A0A017T9N6_9BACT</name>
<dbReference type="InterPro" id="IPR002347">
    <property type="entry name" value="SDR_fam"/>
</dbReference>
<comment type="caution">
    <text evidence="6">The sequence shown here is derived from an EMBL/GenBank/DDBJ whole genome shotgun (WGS) entry which is preliminary data.</text>
</comment>
<keyword evidence="7" id="KW-1185">Reference proteome</keyword>
<dbReference type="STRING" id="1192034.CAP_2922"/>
<dbReference type="PROSITE" id="PS00061">
    <property type="entry name" value="ADH_SHORT"/>
    <property type="match status" value="1"/>
</dbReference>
<keyword evidence="2" id="KW-0521">NADP</keyword>
<protein>
    <submittedName>
        <fullName evidence="6">3-oxoacyl-[acyl-carrier protein] reductase</fullName>
    </submittedName>
</protein>
<evidence type="ECO:0000313" key="6">
    <source>
        <dbReference type="EMBL" id="EYF05632.1"/>
    </source>
</evidence>
<dbReference type="PRINTS" id="PR00080">
    <property type="entry name" value="SDRFAMILY"/>
</dbReference>
<evidence type="ECO:0000256" key="2">
    <source>
        <dbReference type="ARBA" id="ARBA00022857"/>
    </source>
</evidence>
<sequence>MRQVSAGGVAKAGPPVTQELPAPRGHGRRIKYSGRPMMEGATPALYADRMGNITKTALVTGGNKGIGLAVVRQLAAQGYTTWLGSRDEARGQAAASALAEAGDVRFVALDVTDDASVAAAAAQIGAQTSSLDLLVNNAGIYLAAGDGQPSAVQFDTLRATYDVNVFGPLRVTRAFLPLLRATSNARIVMVGSGLGSLALQSDPSNGFSRWPAFAYSSSKTALNALTVGLANELRGEGIAVTVVNPGFVATDLNGNTGTLTTDEGARMVMRAVQVPLSGSGSFVNDDGTFPW</sequence>
<dbReference type="Gene3D" id="3.40.50.720">
    <property type="entry name" value="NAD(P)-binding Rossmann-like Domain"/>
    <property type="match status" value="1"/>
</dbReference>
<dbReference type="InterPro" id="IPR020904">
    <property type="entry name" value="Sc_DH/Rdtase_CS"/>
</dbReference>
<keyword evidence="3" id="KW-0560">Oxidoreductase</keyword>
<evidence type="ECO:0000256" key="1">
    <source>
        <dbReference type="ARBA" id="ARBA00006484"/>
    </source>
</evidence>
<accession>A0A017T9N6</accession>
<comment type="similarity">
    <text evidence="1 4">Belongs to the short-chain dehydrogenases/reductases (SDR) family.</text>
</comment>
<dbReference type="Pfam" id="PF00106">
    <property type="entry name" value="adh_short"/>
    <property type="match status" value="1"/>
</dbReference>
<dbReference type="PANTHER" id="PTHR43490">
    <property type="entry name" value="(+)-NEOMENTHOL DEHYDROGENASE"/>
    <property type="match status" value="1"/>
</dbReference>
<evidence type="ECO:0000256" key="3">
    <source>
        <dbReference type="ARBA" id="ARBA00023002"/>
    </source>
</evidence>
<dbReference type="Proteomes" id="UP000019678">
    <property type="component" value="Unassembled WGS sequence"/>
</dbReference>
<evidence type="ECO:0000313" key="7">
    <source>
        <dbReference type="Proteomes" id="UP000019678"/>
    </source>
</evidence>
<dbReference type="PRINTS" id="PR00081">
    <property type="entry name" value="GDHRDH"/>
</dbReference>
<dbReference type="AlphaFoldDB" id="A0A017T9N6"/>
<dbReference type="SUPFAM" id="SSF51735">
    <property type="entry name" value="NAD(P)-binding Rossmann-fold domains"/>
    <property type="match status" value="1"/>
</dbReference>
<proteinExistence type="inferred from homology"/>
<reference evidence="6 7" key="1">
    <citation type="submission" date="2013-05" db="EMBL/GenBank/DDBJ databases">
        <title>Genome assembly of Chondromyces apiculatus DSM 436.</title>
        <authorList>
            <person name="Sharma G."/>
            <person name="Khatri I."/>
            <person name="Kaur C."/>
            <person name="Mayilraj S."/>
            <person name="Subramanian S."/>
        </authorList>
    </citation>
    <scope>NUCLEOTIDE SEQUENCE [LARGE SCALE GENOMIC DNA]</scope>
    <source>
        <strain evidence="6 7">DSM 436</strain>
    </source>
</reference>
<dbReference type="GO" id="GO:0016491">
    <property type="term" value="F:oxidoreductase activity"/>
    <property type="evidence" value="ECO:0007669"/>
    <property type="project" value="UniProtKB-KW"/>
</dbReference>
<gene>
    <name evidence="6" type="ORF">CAP_2922</name>
</gene>
<dbReference type="InterPro" id="IPR036291">
    <property type="entry name" value="NAD(P)-bd_dom_sf"/>
</dbReference>
<dbReference type="eggNOG" id="COG1028">
    <property type="taxonomic scope" value="Bacteria"/>
</dbReference>